<evidence type="ECO:0008006" key="4">
    <source>
        <dbReference type="Google" id="ProtNLM"/>
    </source>
</evidence>
<reference evidence="2 3" key="2">
    <citation type="submission" date="2018-09" db="EMBL/GenBank/DDBJ databases">
        <title>A high-quality reference genome of wild soybean provides a powerful tool to mine soybean genomes.</title>
        <authorList>
            <person name="Xie M."/>
            <person name="Chung C.Y.L."/>
            <person name="Li M.-W."/>
            <person name="Wong F.-L."/>
            <person name="Chan T.-F."/>
            <person name="Lam H.-M."/>
        </authorList>
    </citation>
    <scope>NUCLEOTIDE SEQUENCE [LARGE SCALE GENOMIC DNA]</scope>
    <source>
        <strain evidence="3">cv. W05</strain>
        <tissue evidence="2">Hypocotyl of etiolated seedlings</tissue>
    </source>
</reference>
<dbReference type="EMBL" id="QZWG01000003">
    <property type="protein sequence ID" value="RZC21628.1"/>
    <property type="molecule type" value="Genomic_DNA"/>
</dbReference>
<evidence type="ECO:0000313" key="1">
    <source>
        <dbReference type="EMBL" id="KHN22591.1"/>
    </source>
</evidence>
<dbReference type="Gramene" id="XM_028370328.1">
    <property type="protein sequence ID" value="XP_028226129.1"/>
    <property type="gene ID" value="LOC114407282"/>
</dbReference>
<dbReference type="Gene3D" id="3.30.530.20">
    <property type="match status" value="1"/>
</dbReference>
<gene>
    <name evidence="2" type="ORF">D0Y65_007729</name>
    <name evidence="1" type="ORF">glysoja_037741</name>
</gene>
<reference evidence="1" key="1">
    <citation type="submission" date="2014-07" db="EMBL/GenBank/DDBJ databases">
        <title>Identification of a novel salt tolerance gene in wild soybean by whole-genome sequencing.</title>
        <authorList>
            <person name="Lam H.-M."/>
            <person name="Qi X."/>
            <person name="Li M.-W."/>
            <person name="Liu X."/>
            <person name="Xie M."/>
            <person name="Ni M."/>
            <person name="Xu X."/>
        </authorList>
    </citation>
    <scope>NUCLEOTIDE SEQUENCE [LARGE SCALE GENOMIC DNA]</scope>
    <source>
        <tissue evidence="1">Root</tissue>
    </source>
</reference>
<dbReference type="Proteomes" id="UP000289340">
    <property type="component" value="Chromosome 3"/>
</dbReference>
<dbReference type="AlphaFoldDB" id="A0A0B2QMF1"/>
<protein>
    <recommendedName>
        <fullName evidence="4">START domain-containing protein</fullName>
    </recommendedName>
</protein>
<dbReference type="Gramene" id="XM_028370329.1">
    <property type="protein sequence ID" value="XP_028226130.1"/>
    <property type="gene ID" value="LOC114407282"/>
</dbReference>
<name>A0A0B2QMF1_GLYSO</name>
<dbReference type="EMBL" id="QZWG01000003">
    <property type="protein sequence ID" value="RZC21627.1"/>
    <property type="molecule type" value="Genomic_DNA"/>
</dbReference>
<keyword evidence="3" id="KW-1185">Reference proteome</keyword>
<evidence type="ECO:0000313" key="3">
    <source>
        <dbReference type="Proteomes" id="UP000289340"/>
    </source>
</evidence>
<dbReference type="PANTHER" id="PTHR34560">
    <property type="entry name" value="POLYKETIDE CYCLASE/DEHYDRASE/LIPID TRANSPORT SUPERFAMILY PROTEIN"/>
    <property type="match status" value="1"/>
</dbReference>
<dbReference type="InterPro" id="IPR023393">
    <property type="entry name" value="START-like_dom_sf"/>
</dbReference>
<dbReference type="EMBL" id="KN657115">
    <property type="protein sequence ID" value="KHN22591.1"/>
    <property type="molecule type" value="Genomic_DNA"/>
</dbReference>
<proteinExistence type="predicted"/>
<evidence type="ECO:0000313" key="2">
    <source>
        <dbReference type="EMBL" id="RZC21627.1"/>
    </source>
</evidence>
<dbReference type="Proteomes" id="UP000053555">
    <property type="component" value="Unassembled WGS sequence"/>
</dbReference>
<sequence length="617" mass="69518">MVKKGNIVQYRERLDNTLALPDLTNEQTLKTLVKSQLQRSSEVEIEGCNEKEVETKTTELCNFLDMLRSASGDNGGGSSSTSHTDWKLKQDNEEFRVMYREGPEGTPIHTLLVEGYVDGPLDLSLCLSWETPLYKKWWPQFTIPSFKILVSDRLQRVQIGEQISLVRMKVPWPLATREAIVHYYLFEYYQDDLVVILLNTVHESKIDDLNKDAIPEAKDVVRIDLVGGYAMQKVTSERSYFRIIANLDLKLDFVPPTLLNFISRQLIGSGFRLYQKAVTSMMGNDKDKDFSKALEDSLYVRIREALLSTRKSKAMDGEELKQDASIVPTEELVQSEDGAKDVSCDDSSNQCANNYNGETLDAGSEEIVQIDEDVNKVLGVPIEEGDSLSVLMEKENGEIVDADNEEIVETVSEEIVETEKDVNKVHGIPVEEDDTKSVLKDRMNVYIRSDVRNAIETIERVISVVRKCGFHPLGSTLNSAGEEFHCMEKGGTVDSDSAKVIEVCLKNEDSAKVSSSNVVEENLEEPGTIQSFRHTGTNPNLKEVNYKKIVPASPEQNLSIPIETSQADSYSLKNGTILDQTICDNKQLNSDAVQDMTSYDLKKSTREMKYRYCCFMH</sequence>
<dbReference type="SUPFAM" id="SSF55961">
    <property type="entry name" value="Bet v1-like"/>
    <property type="match status" value="1"/>
</dbReference>
<accession>A0A0B2QMF1</accession>
<dbReference type="PANTHER" id="PTHR34560:SF1">
    <property type="entry name" value="START DOMAIN-CONTAINING PROTEIN"/>
    <property type="match status" value="1"/>
</dbReference>
<organism evidence="1">
    <name type="scientific">Glycine soja</name>
    <name type="common">Wild soybean</name>
    <dbReference type="NCBI Taxonomy" id="3848"/>
    <lineage>
        <taxon>Eukaryota</taxon>
        <taxon>Viridiplantae</taxon>
        <taxon>Streptophyta</taxon>
        <taxon>Embryophyta</taxon>
        <taxon>Tracheophyta</taxon>
        <taxon>Spermatophyta</taxon>
        <taxon>Magnoliopsida</taxon>
        <taxon>eudicotyledons</taxon>
        <taxon>Gunneridae</taxon>
        <taxon>Pentapetalae</taxon>
        <taxon>rosids</taxon>
        <taxon>fabids</taxon>
        <taxon>Fabales</taxon>
        <taxon>Fabaceae</taxon>
        <taxon>Papilionoideae</taxon>
        <taxon>50 kb inversion clade</taxon>
        <taxon>NPAAA clade</taxon>
        <taxon>indigoferoid/millettioid clade</taxon>
        <taxon>Phaseoleae</taxon>
        <taxon>Glycine</taxon>
        <taxon>Glycine subgen. Soja</taxon>
    </lineage>
</organism>